<keyword evidence="2 3" id="KW-0040">ANK repeat</keyword>
<feature type="region of interest" description="Disordered" evidence="4">
    <location>
        <begin position="178"/>
        <end position="319"/>
    </location>
</feature>
<evidence type="ECO:0000256" key="3">
    <source>
        <dbReference type="PROSITE-ProRule" id="PRU00023"/>
    </source>
</evidence>
<evidence type="ECO:0000256" key="2">
    <source>
        <dbReference type="ARBA" id="ARBA00023043"/>
    </source>
</evidence>
<dbReference type="Proteomes" id="UP001054902">
    <property type="component" value="Unassembled WGS sequence"/>
</dbReference>
<name>A0AAD3D498_9STRA</name>
<dbReference type="InterPro" id="IPR002110">
    <property type="entry name" value="Ankyrin_rpt"/>
</dbReference>
<organism evidence="5 6">
    <name type="scientific">Chaetoceros tenuissimus</name>
    <dbReference type="NCBI Taxonomy" id="426638"/>
    <lineage>
        <taxon>Eukaryota</taxon>
        <taxon>Sar</taxon>
        <taxon>Stramenopiles</taxon>
        <taxon>Ochrophyta</taxon>
        <taxon>Bacillariophyta</taxon>
        <taxon>Coscinodiscophyceae</taxon>
        <taxon>Chaetocerotophycidae</taxon>
        <taxon>Chaetocerotales</taxon>
        <taxon>Chaetocerotaceae</taxon>
        <taxon>Chaetoceros</taxon>
    </lineage>
</organism>
<keyword evidence="6" id="KW-1185">Reference proteome</keyword>
<evidence type="ECO:0000256" key="1">
    <source>
        <dbReference type="ARBA" id="ARBA00022737"/>
    </source>
</evidence>
<feature type="repeat" description="ANK" evidence="3">
    <location>
        <begin position="43"/>
        <end position="75"/>
    </location>
</feature>
<dbReference type="SUPFAM" id="SSF48403">
    <property type="entry name" value="Ankyrin repeat"/>
    <property type="match status" value="1"/>
</dbReference>
<dbReference type="InterPro" id="IPR036770">
    <property type="entry name" value="Ankyrin_rpt-contain_sf"/>
</dbReference>
<dbReference type="Pfam" id="PF12796">
    <property type="entry name" value="Ank_2"/>
    <property type="match status" value="1"/>
</dbReference>
<evidence type="ECO:0000313" key="6">
    <source>
        <dbReference type="Proteomes" id="UP001054902"/>
    </source>
</evidence>
<dbReference type="SMART" id="SM00248">
    <property type="entry name" value="ANK"/>
    <property type="match status" value="2"/>
</dbReference>
<dbReference type="AlphaFoldDB" id="A0AAD3D498"/>
<sequence>MATAGERYSERTGNIWSYAFRQDMTGLRAAIQRGVDVNMINTVGWTPVIAAAAGGRNKALRYLVKQGADLSIADKGGSMASHHAAKNGHAHALKVLQELGCDVTKVRLSQAKGKEVRDVLIEAYKNAGRNIREGDDDFDSDEEEKIVGYNRKQAKSTAFWGPRRTPISAKIKKKIIKNKRMKKKDRLQEDDDFGNDDRVNEWAIGNEDIVDSTTAKDANQEMLDEDSEAKNELSYKETVQMIKRNQSKKQKRRQQNKAKREEEEASMERNSQNAIQHDDDGNEATSIESDDDDDSIERPLASSFAAFDIDSDSLCSSSE</sequence>
<dbReference type="EMBL" id="BLLK01000052">
    <property type="protein sequence ID" value="GFH56430.1"/>
    <property type="molecule type" value="Genomic_DNA"/>
</dbReference>
<dbReference type="PANTHER" id="PTHR24171:SF8">
    <property type="entry name" value="BRCA1-ASSOCIATED RING DOMAIN PROTEIN 1"/>
    <property type="match status" value="1"/>
</dbReference>
<dbReference type="PANTHER" id="PTHR24171">
    <property type="entry name" value="ANKYRIN REPEAT DOMAIN-CONTAINING PROTEIN 39-RELATED"/>
    <property type="match status" value="1"/>
</dbReference>
<dbReference type="PROSITE" id="PS50297">
    <property type="entry name" value="ANK_REP_REGION"/>
    <property type="match status" value="1"/>
</dbReference>
<proteinExistence type="predicted"/>
<evidence type="ECO:0000256" key="4">
    <source>
        <dbReference type="SAM" id="MobiDB-lite"/>
    </source>
</evidence>
<gene>
    <name evidence="5" type="ORF">CTEN210_12906</name>
</gene>
<keyword evidence="1" id="KW-0677">Repeat</keyword>
<evidence type="ECO:0000313" key="5">
    <source>
        <dbReference type="EMBL" id="GFH56430.1"/>
    </source>
</evidence>
<dbReference type="GO" id="GO:0085020">
    <property type="term" value="P:protein K6-linked ubiquitination"/>
    <property type="evidence" value="ECO:0007669"/>
    <property type="project" value="TreeGrafter"/>
</dbReference>
<dbReference type="GO" id="GO:0004842">
    <property type="term" value="F:ubiquitin-protein transferase activity"/>
    <property type="evidence" value="ECO:0007669"/>
    <property type="project" value="TreeGrafter"/>
</dbReference>
<dbReference type="Gene3D" id="1.25.40.20">
    <property type="entry name" value="Ankyrin repeat-containing domain"/>
    <property type="match status" value="1"/>
</dbReference>
<reference evidence="5 6" key="1">
    <citation type="journal article" date="2021" name="Sci. Rep.">
        <title>The genome of the diatom Chaetoceros tenuissimus carries an ancient integrated fragment of an extant virus.</title>
        <authorList>
            <person name="Hongo Y."/>
            <person name="Kimura K."/>
            <person name="Takaki Y."/>
            <person name="Yoshida Y."/>
            <person name="Baba S."/>
            <person name="Kobayashi G."/>
            <person name="Nagasaki K."/>
            <person name="Hano T."/>
            <person name="Tomaru Y."/>
        </authorList>
    </citation>
    <scope>NUCLEOTIDE SEQUENCE [LARGE SCALE GENOMIC DNA]</scope>
    <source>
        <strain evidence="5 6">NIES-3715</strain>
    </source>
</reference>
<accession>A0AAD3D498</accession>
<dbReference type="PROSITE" id="PS50088">
    <property type="entry name" value="ANK_REPEAT"/>
    <property type="match status" value="1"/>
</dbReference>
<feature type="compositionally biased region" description="Basic residues" evidence="4">
    <location>
        <begin position="245"/>
        <end position="257"/>
    </location>
</feature>
<comment type="caution">
    <text evidence="5">The sequence shown here is derived from an EMBL/GenBank/DDBJ whole genome shotgun (WGS) entry which is preliminary data.</text>
</comment>
<protein>
    <submittedName>
        <fullName evidence="5">Uncharacterized protein</fullName>
    </submittedName>
</protein>